<evidence type="ECO:0000313" key="3">
    <source>
        <dbReference type="Proteomes" id="UP000523863"/>
    </source>
</evidence>
<keyword evidence="1" id="KW-0620">Polyamine biosynthesis</keyword>
<dbReference type="RefSeq" id="WP_183640541.1">
    <property type="nucleotide sequence ID" value="NZ_JACHBL010000001.1"/>
</dbReference>
<organism evidence="2 3">
    <name type="scientific">Neomicrococcus lactis</name>
    <dbReference type="NCBI Taxonomy" id="732241"/>
    <lineage>
        <taxon>Bacteria</taxon>
        <taxon>Bacillati</taxon>
        <taxon>Actinomycetota</taxon>
        <taxon>Actinomycetes</taxon>
        <taxon>Micrococcales</taxon>
        <taxon>Micrococcaceae</taxon>
        <taxon>Neomicrococcus</taxon>
    </lineage>
</organism>
<accession>A0A7W8Y9V2</accession>
<dbReference type="NCBIfam" id="NF037959">
    <property type="entry name" value="MFS_SpdSyn"/>
    <property type="match status" value="1"/>
</dbReference>
<dbReference type="SUPFAM" id="SSF53335">
    <property type="entry name" value="S-adenosyl-L-methionine-dependent methyltransferases"/>
    <property type="match status" value="1"/>
</dbReference>
<dbReference type="InterPro" id="IPR029063">
    <property type="entry name" value="SAM-dependent_MTases_sf"/>
</dbReference>
<evidence type="ECO:0000256" key="1">
    <source>
        <dbReference type="ARBA" id="ARBA00023115"/>
    </source>
</evidence>
<dbReference type="AlphaFoldDB" id="A0A7W8Y9V2"/>
<dbReference type="CDD" id="cd02440">
    <property type="entry name" value="AdoMet_MTases"/>
    <property type="match status" value="1"/>
</dbReference>
<comment type="caution">
    <text evidence="2">The sequence shown here is derived from an EMBL/GenBank/DDBJ whole genome shotgun (WGS) entry which is preliminary data.</text>
</comment>
<protein>
    <submittedName>
        <fullName evidence="2">Spermidine synthase</fullName>
    </submittedName>
</protein>
<dbReference type="Proteomes" id="UP000523863">
    <property type="component" value="Unassembled WGS sequence"/>
</dbReference>
<proteinExistence type="predicted"/>
<sequence length="264" mass="28749">MAGSAHPGVHRWLSLGGLHAEIYDDELRPGSKILAMGGFEQSHVNLAQPTEIAYEYLARVAHLLDEHHADKTPGAPLSIAHIGAGALTLARYASVKRPGSRQVAVEIERELMDFVFEELPLPAGTDLRLVVNDAAAAFDDELADEVFDVVFVDIFTGWDSPPHLATTDFYQSIKDHLAPDGIMLLNVGDDPPLTFAAQQVAHLESLFGSVYMSTSQDMLTRRYPGNMILMATDVPWSSDVLARVRARGPHPGVVLSGAELDFLK</sequence>
<name>A0A7W8Y9V2_9MICC</name>
<dbReference type="GO" id="GO:0006596">
    <property type="term" value="P:polyamine biosynthetic process"/>
    <property type="evidence" value="ECO:0007669"/>
    <property type="project" value="UniProtKB-KW"/>
</dbReference>
<dbReference type="EMBL" id="JACHBL010000001">
    <property type="protein sequence ID" value="MBB5597511.1"/>
    <property type="molecule type" value="Genomic_DNA"/>
</dbReference>
<gene>
    <name evidence="2" type="ORF">BKA12_000591</name>
</gene>
<keyword evidence="3" id="KW-1185">Reference proteome</keyword>
<dbReference type="Gene3D" id="3.40.50.150">
    <property type="entry name" value="Vaccinia Virus protein VP39"/>
    <property type="match status" value="1"/>
</dbReference>
<dbReference type="PANTHER" id="PTHR43317:SF1">
    <property type="entry name" value="THERMOSPERMINE SYNTHASE ACAULIS5"/>
    <property type="match status" value="1"/>
</dbReference>
<evidence type="ECO:0000313" key="2">
    <source>
        <dbReference type="EMBL" id="MBB5597511.1"/>
    </source>
</evidence>
<reference evidence="2 3" key="1">
    <citation type="submission" date="2020-08" db="EMBL/GenBank/DDBJ databases">
        <title>Sequencing the genomes of 1000 actinobacteria strains.</title>
        <authorList>
            <person name="Klenk H.-P."/>
        </authorList>
    </citation>
    <scope>NUCLEOTIDE SEQUENCE [LARGE SCALE GENOMIC DNA]</scope>
    <source>
        <strain evidence="2 3">DSM 23694</strain>
    </source>
</reference>
<dbReference type="PANTHER" id="PTHR43317">
    <property type="entry name" value="THERMOSPERMINE SYNTHASE ACAULIS5"/>
    <property type="match status" value="1"/>
</dbReference>